<protein>
    <submittedName>
        <fullName evidence="6">LysR family transcriptional regulator</fullName>
    </submittedName>
</protein>
<dbReference type="KEGG" id="abq:ABAZ39_15040"/>
<sequence length="298" mass="33051">MNLNRIDLNLLVVFDAIARTGSVKDAAPQLALSQPAVSHALNRLRVLMDDPLFVRARNRLVPTERAQSMIGPVAGILQSVRVLMRSDGSDIVEDNRHFRIGISDFAALTIVPRLTRKLQQIAPNVTLELINVGENTLNQLAGGELDCTFWGLQPPESPYLSQFLFHDSFVGFCSADHPLVELSEQGVSIDDYLFYPHAIAQFRASGSSPIDVFLKGIGRHRAIALRSPSFMSNITAIVGTKMIATLPSLLESIALSQGLLSFPLPFLIPNFNYSLVWHRRTEADPSGIWLRRLLVEMR</sequence>
<reference evidence="7 9" key="2">
    <citation type="submission" date="2024-11" db="EMBL/GenBank/DDBJ databases">
        <title>Draft genome sequences of two bacteria associated to sugarcane roots in Colombia.</title>
        <authorList>
            <person name="Pardo-Diaz S."/>
            <person name="Masmela-Mendoza J."/>
            <person name="Delgadillo-Duran P."/>
            <person name="Bautista E.J."/>
            <person name="Rojas-Tapias D.F."/>
        </authorList>
    </citation>
    <scope>NUCLEOTIDE SEQUENCE [LARGE SCALE GENOMIC DNA]</scope>
    <source>
        <strain evidence="7 9">Ap18</strain>
    </source>
</reference>
<dbReference type="InterPro" id="IPR000847">
    <property type="entry name" value="LysR_HTH_N"/>
</dbReference>
<dbReference type="InterPro" id="IPR036388">
    <property type="entry name" value="WH-like_DNA-bd_sf"/>
</dbReference>
<dbReference type="Gene3D" id="1.10.10.10">
    <property type="entry name" value="Winged helix-like DNA-binding domain superfamily/Winged helix DNA-binding domain"/>
    <property type="match status" value="1"/>
</dbReference>
<dbReference type="PROSITE" id="PS50931">
    <property type="entry name" value="HTH_LYSR"/>
    <property type="match status" value="1"/>
</dbReference>
<evidence type="ECO:0000313" key="6">
    <source>
        <dbReference type="EMBL" id="AIB13276.1"/>
    </source>
</evidence>
<evidence type="ECO:0000256" key="1">
    <source>
        <dbReference type="ARBA" id="ARBA00009437"/>
    </source>
</evidence>
<reference evidence="6 8" key="1">
    <citation type="journal article" date="2014" name="Genome Announc.">
        <title>Complete Genome Sequence of the Model Rhizosphere Strain Azospirillum brasilense Az39, Successfully Applied in Agriculture.</title>
        <authorList>
            <person name="Rivera D."/>
            <person name="Revale S."/>
            <person name="Molina R."/>
            <person name="Gualpa J."/>
            <person name="Puente M."/>
            <person name="Maroniche G."/>
            <person name="Paris G."/>
            <person name="Baker D."/>
            <person name="Clavijo B."/>
            <person name="McLay K."/>
            <person name="Spaepen S."/>
            <person name="Perticari A."/>
            <person name="Vazquez M."/>
            <person name="Wisniewski-Dye F."/>
            <person name="Watkins C."/>
            <person name="Martinez-Abarca F."/>
            <person name="Vanderleyden J."/>
            <person name="Cassan F."/>
        </authorList>
    </citation>
    <scope>NUCLEOTIDE SEQUENCE [LARGE SCALE GENOMIC DNA]</scope>
    <source>
        <strain evidence="6 8">Az39</strain>
        <plasmid evidence="6">AbAZ39_p1</plasmid>
    </source>
</reference>
<dbReference type="Gene3D" id="3.40.190.10">
    <property type="entry name" value="Periplasmic binding protein-like II"/>
    <property type="match status" value="2"/>
</dbReference>
<evidence type="ECO:0000313" key="8">
    <source>
        <dbReference type="Proteomes" id="UP000027186"/>
    </source>
</evidence>
<proteinExistence type="inferred from homology"/>
<dbReference type="GO" id="GO:0003700">
    <property type="term" value="F:DNA-binding transcription factor activity"/>
    <property type="evidence" value="ECO:0007669"/>
    <property type="project" value="InterPro"/>
</dbReference>
<accession>A0A060DGF1</accession>
<evidence type="ECO:0000259" key="5">
    <source>
        <dbReference type="PROSITE" id="PS50931"/>
    </source>
</evidence>
<keyword evidence="3" id="KW-0238">DNA-binding</keyword>
<keyword evidence="9" id="KW-1185">Reference proteome</keyword>
<dbReference type="SUPFAM" id="SSF53850">
    <property type="entry name" value="Periplasmic binding protein-like II"/>
    <property type="match status" value="1"/>
</dbReference>
<keyword evidence="4" id="KW-0804">Transcription</keyword>
<dbReference type="PANTHER" id="PTHR30118">
    <property type="entry name" value="HTH-TYPE TRANSCRIPTIONAL REGULATOR LEUO-RELATED"/>
    <property type="match status" value="1"/>
</dbReference>
<organism evidence="6 8">
    <name type="scientific">Azospirillum argentinense</name>
    <dbReference type="NCBI Taxonomy" id="2970906"/>
    <lineage>
        <taxon>Bacteria</taxon>
        <taxon>Pseudomonadati</taxon>
        <taxon>Pseudomonadota</taxon>
        <taxon>Alphaproteobacteria</taxon>
        <taxon>Rhodospirillales</taxon>
        <taxon>Azospirillaceae</taxon>
        <taxon>Azospirillum</taxon>
    </lineage>
</organism>
<dbReference type="GO" id="GO:0003677">
    <property type="term" value="F:DNA binding"/>
    <property type="evidence" value="ECO:0007669"/>
    <property type="project" value="UniProtKB-KW"/>
</dbReference>
<dbReference type="RefSeq" id="WP_040133816.1">
    <property type="nucleotide sequence ID" value="NZ_CP007794.1"/>
</dbReference>
<dbReference type="Pfam" id="PF03466">
    <property type="entry name" value="LysR_substrate"/>
    <property type="match status" value="1"/>
</dbReference>
<evidence type="ECO:0000256" key="2">
    <source>
        <dbReference type="ARBA" id="ARBA00023015"/>
    </source>
</evidence>
<dbReference type="InterPro" id="IPR037402">
    <property type="entry name" value="YidZ_PBP2"/>
</dbReference>
<dbReference type="EMBL" id="CP007794">
    <property type="protein sequence ID" value="AIB13276.1"/>
    <property type="molecule type" value="Genomic_DNA"/>
</dbReference>
<dbReference type="Proteomes" id="UP001628281">
    <property type="component" value="Unassembled WGS sequence"/>
</dbReference>
<dbReference type="CDD" id="cd08417">
    <property type="entry name" value="PBP2_Nitroaromatics_like"/>
    <property type="match status" value="1"/>
</dbReference>
<keyword evidence="6" id="KW-0614">Plasmid</keyword>
<feature type="domain" description="HTH lysR-type" evidence="5">
    <location>
        <begin position="6"/>
        <end position="63"/>
    </location>
</feature>
<dbReference type="PANTHER" id="PTHR30118:SF15">
    <property type="entry name" value="TRANSCRIPTIONAL REGULATORY PROTEIN"/>
    <property type="match status" value="1"/>
</dbReference>
<dbReference type="AlphaFoldDB" id="A0A060DGF1"/>
<evidence type="ECO:0000256" key="4">
    <source>
        <dbReference type="ARBA" id="ARBA00023163"/>
    </source>
</evidence>
<evidence type="ECO:0000256" key="3">
    <source>
        <dbReference type="ARBA" id="ARBA00023125"/>
    </source>
</evidence>
<dbReference type="EMBL" id="JBJLSN010000076">
    <property type="protein sequence ID" value="MFL7905342.1"/>
    <property type="molecule type" value="Genomic_DNA"/>
</dbReference>
<dbReference type="SUPFAM" id="SSF46785">
    <property type="entry name" value="Winged helix' DNA-binding domain"/>
    <property type="match status" value="1"/>
</dbReference>
<dbReference type="Pfam" id="PF00126">
    <property type="entry name" value="HTH_1"/>
    <property type="match status" value="1"/>
</dbReference>
<name>A0A060DGF1_9PROT</name>
<keyword evidence="2" id="KW-0805">Transcription regulation</keyword>
<gene>
    <name evidence="6" type="ORF">ABAZ39_15040</name>
    <name evidence="7" type="ORF">ACJ41P_29720</name>
</gene>
<evidence type="ECO:0000313" key="9">
    <source>
        <dbReference type="Proteomes" id="UP001628281"/>
    </source>
</evidence>
<evidence type="ECO:0000313" key="7">
    <source>
        <dbReference type="EMBL" id="MFL7905342.1"/>
    </source>
</evidence>
<dbReference type="InterPro" id="IPR036390">
    <property type="entry name" value="WH_DNA-bd_sf"/>
</dbReference>
<geneLocation type="plasmid" evidence="6 8">
    <name>AbAZ39_p1</name>
</geneLocation>
<dbReference type="Proteomes" id="UP000027186">
    <property type="component" value="Plasmid AbAZ39_p1"/>
</dbReference>
<dbReference type="InterPro" id="IPR005119">
    <property type="entry name" value="LysR_subst-bd"/>
</dbReference>
<dbReference type="InterPro" id="IPR050389">
    <property type="entry name" value="LysR-type_TF"/>
</dbReference>
<comment type="similarity">
    <text evidence="1">Belongs to the LysR transcriptional regulatory family.</text>
</comment>